<dbReference type="NCBIfam" id="TIGR01615">
    <property type="entry name" value="A_thal_3542"/>
    <property type="match status" value="1"/>
</dbReference>
<sequence length="293" mass="32705">MAEFGRTKTKRVTGLLDDKARARLVGVEAVEPSYVSGGSEHSGEEFPCLSELVHSFFEEDHRGKSTGYDSDSDRVDSVHDCSEALEVILRSTSLGNRDSYRGSLLAQVLKAIEVLSCFKTDKTVFNRKIAAFLRELGYNAAICKTEWSSSGGLAAGNYEFIDVIQSISVASQNRYFIDIDFASQFEIARPTSEYSRLLQSLPRVFVGKTDELKKIVKVMSNSAMNSLKSRELSLPPWRKNGYMQNKWLGPYRRVVNQIAANSSTPAIPPVNTVNCRYVGFDDALNGRLFVRTR</sequence>
<dbReference type="PANTHER" id="PTHR31579:SF84">
    <property type="entry name" value="F21O3.6 PROTEIN"/>
    <property type="match status" value="1"/>
</dbReference>
<comment type="caution">
    <text evidence="1">The sequence shown here is derived from an EMBL/GenBank/DDBJ whole genome shotgun (WGS) entry which is preliminary data.</text>
</comment>
<dbReference type="Proteomes" id="UP001054252">
    <property type="component" value="Unassembled WGS sequence"/>
</dbReference>
<protein>
    <submittedName>
        <fullName evidence="1">Uncharacterized protein</fullName>
    </submittedName>
</protein>
<evidence type="ECO:0000313" key="2">
    <source>
        <dbReference type="Proteomes" id="UP001054252"/>
    </source>
</evidence>
<dbReference type="EMBL" id="BPVZ01000001">
    <property type="protein sequence ID" value="GKU85960.1"/>
    <property type="molecule type" value="Genomic_DNA"/>
</dbReference>
<reference evidence="1 2" key="1">
    <citation type="journal article" date="2021" name="Commun. Biol.">
        <title>The genome of Shorea leprosula (Dipterocarpaceae) highlights the ecological relevance of drought in aseasonal tropical rainforests.</title>
        <authorList>
            <person name="Ng K.K.S."/>
            <person name="Kobayashi M.J."/>
            <person name="Fawcett J.A."/>
            <person name="Hatakeyama M."/>
            <person name="Paape T."/>
            <person name="Ng C.H."/>
            <person name="Ang C.C."/>
            <person name="Tnah L.H."/>
            <person name="Lee C.T."/>
            <person name="Nishiyama T."/>
            <person name="Sese J."/>
            <person name="O'Brien M.J."/>
            <person name="Copetti D."/>
            <person name="Mohd Noor M.I."/>
            <person name="Ong R.C."/>
            <person name="Putra M."/>
            <person name="Sireger I.Z."/>
            <person name="Indrioko S."/>
            <person name="Kosugi Y."/>
            <person name="Izuno A."/>
            <person name="Isagi Y."/>
            <person name="Lee S.L."/>
            <person name="Shimizu K.K."/>
        </authorList>
    </citation>
    <scope>NUCLEOTIDE SEQUENCE [LARGE SCALE GENOMIC DNA]</scope>
    <source>
        <strain evidence="1">214</strain>
    </source>
</reference>
<keyword evidence="2" id="KW-1185">Reference proteome</keyword>
<dbReference type="AlphaFoldDB" id="A0AAV5HLT0"/>
<evidence type="ECO:0000313" key="1">
    <source>
        <dbReference type="EMBL" id="GKU85960.1"/>
    </source>
</evidence>
<accession>A0AAV5HLT0</accession>
<dbReference type="PANTHER" id="PTHR31579">
    <property type="entry name" value="OS03G0796600 PROTEIN"/>
    <property type="match status" value="1"/>
</dbReference>
<dbReference type="Pfam" id="PF04720">
    <property type="entry name" value="PDDEXK_6"/>
    <property type="match status" value="1"/>
</dbReference>
<proteinExistence type="predicted"/>
<name>A0AAV5HLT0_9ROSI</name>
<organism evidence="1 2">
    <name type="scientific">Rubroshorea leprosula</name>
    <dbReference type="NCBI Taxonomy" id="152421"/>
    <lineage>
        <taxon>Eukaryota</taxon>
        <taxon>Viridiplantae</taxon>
        <taxon>Streptophyta</taxon>
        <taxon>Embryophyta</taxon>
        <taxon>Tracheophyta</taxon>
        <taxon>Spermatophyta</taxon>
        <taxon>Magnoliopsida</taxon>
        <taxon>eudicotyledons</taxon>
        <taxon>Gunneridae</taxon>
        <taxon>Pentapetalae</taxon>
        <taxon>rosids</taxon>
        <taxon>malvids</taxon>
        <taxon>Malvales</taxon>
        <taxon>Dipterocarpaceae</taxon>
        <taxon>Rubroshorea</taxon>
    </lineage>
</organism>
<gene>
    <name evidence="1" type="ORF">SLEP1_g555</name>
</gene>
<dbReference type="InterPro" id="IPR006502">
    <property type="entry name" value="PDDEXK-like"/>
</dbReference>